<reference evidence="4 5" key="1">
    <citation type="submission" date="2020-01" db="EMBL/GenBank/DDBJ databases">
        <title>Whole-genome sequence of Heliobacterium undosum DSM 13378.</title>
        <authorList>
            <person name="Kyndt J.A."/>
            <person name="Meyer T.E."/>
        </authorList>
    </citation>
    <scope>NUCLEOTIDE SEQUENCE [LARGE SCALE GENOMIC DNA]</scope>
    <source>
        <strain evidence="4 5">DSM 13378</strain>
    </source>
</reference>
<keyword evidence="5" id="KW-1185">Reference proteome</keyword>
<feature type="DNA-binding region" description="H-T-H motif" evidence="2">
    <location>
        <begin position="29"/>
        <end position="48"/>
    </location>
</feature>
<evidence type="ECO:0000259" key="3">
    <source>
        <dbReference type="PROSITE" id="PS50977"/>
    </source>
</evidence>
<dbReference type="SUPFAM" id="SSF48498">
    <property type="entry name" value="Tetracyclin repressor-like, C-terminal domain"/>
    <property type="match status" value="1"/>
</dbReference>
<dbReference type="GO" id="GO:0003677">
    <property type="term" value="F:DNA binding"/>
    <property type="evidence" value="ECO:0007669"/>
    <property type="project" value="UniProtKB-UniRule"/>
</dbReference>
<dbReference type="PRINTS" id="PR00455">
    <property type="entry name" value="HTHTETR"/>
</dbReference>
<dbReference type="Proteomes" id="UP000463470">
    <property type="component" value="Unassembled WGS sequence"/>
</dbReference>
<feature type="domain" description="HTH tetR-type" evidence="3">
    <location>
        <begin position="6"/>
        <end position="66"/>
    </location>
</feature>
<dbReference type="InterPro" id="IPR050624">
    <property type="entry name" value="HTH-type_Tx_Regulator"/>
</dbReference>
<evidence type="ECO:0000256" key="2">
    <source>
        <dbReference type="PROSITE-ProRule" id="PRU00335"/>
    </source>
</evidence>
<dbReference type="RefSeq" id="WP_161257262.1">
    <property type="nucleotide sequence ID" value="NZ_WXEY01000006.1"/>
</dbReference>
<dbReference type="EMBL" id="WXEY01000006">
    <property type="protein sequence ID" value="MZP29562.1"/>
    <property type="molecule type" value="Genomic_DNA"/>
</dbReference>
<keyword evidence="1 2" id="KW-0238">DNA-binding</keyword>
<dbReference type="InterPro" id="IPR009057">
    <property type="entry name" value="Homeodomain-like_sf"/>
</dbReference>
<accession>A0A845KZL9</accession>
<dbReference type="PANTHER" id="PTHR43479:SF11">
    <property type="entry name" value="ACREF_ENVCD OPERON REPRESSOR-RELATED"/>
    <property type="match status" value="1"/>
</dbReference>
<gene>
    <name evidence="4" type="ORF">GTO91_07565</name>
</gene>
<proteinExistence type="predicted"/>
<name>A0A845KZL9_9FIRM</name>
<dbReference type="Gene3D" id="1.10.357.10">
    <property type="entry name" value="Tetracycline Repressor, domain 2"/>
    <property type="match status" value="1"/>
</dbReference>
<comment type="caution">
    <text evidence="4">The sequence shown here is derived from an EMBL/GenBank/DDBJ whole genome shotgun (WGS) entry which is preliminary data.</text>
</comment>
<dbReference type="Pfam" id="PF00440">
    <property type="entry name" value="TetR_N"/>
    <property type="match status" value="1"/>
</dbReference>
<dbReference type="InterPro" id="IPR001647">
    <property type="entry name" value="HTH_TetR"/>
</dbReference>
<dbReference type="OrthoDB" id="9780939at2"/>
<evidence type="ECO:0000313" key="4">
    <source>
        <dbReference type="EMBL" id="MZP29562.1"/>
    </source>
</evidence>
<dbReference type="SUPFAM" id="SSF46689">
    <property type="entry name" value="Homeodomain-like"/>
    <property type="match status" value="1"/>
</dbReference>
<evidence type="ECO:0000256" key="1">
    <source>
        <dbReference type="ARBA" id="ARBA00023125"/>
    </source>
</evidence>
<protein>
    <submittedName>
        <fullName evidence="4">TetR family transcriptional regulator</fullName>
    </submittedName>
</protein>
<dbReference type="PANTHER" id="PTHR43479">
    <property type="entry name" value="ACREF/ENVCD OPERON REPRESSOR-RELATED"/>
    <property type="match status" value="1"/>
</dbReference>
<sequence length="208" mass="24030">MIESHFEKKQALLEAALDEFTAYEYDEASLNRIIKQAGVSKGSFYHHYEDKLELYLSLMAEVSRAKVDFFQQWQAAHPDALAGKGFFELLKQQGKIALLFAREYPQYAQLGQRFIVEKNKDVKAYVWEKLGQGAEDYLRPLIEGAIARGELRGDFPPALIHKLLSYLLNHFDRIIPYDRTAVDYEELLSDYERYLDFIQHGLGKGGDN</sequence>
<evidence type="ECO:0000313" key="5">
    <source>
        <dbReference type="Proteomes" id="UP000463470"/>
    </source>
</evidence>
<dbReference type="AlphaFoldDB" id="A0A845KZL9"/>
<dbReference type="InterPro" id="IPR036271">
    <property type="entry name" value="Tet_transcr_reg_TetR-rel_C_sf"/>
</dbReference>
<organism evidence="4 5">
    <name type="scientific">Heliomicrobium undosum</name>
    <dbReference type="NCBI Taxonomy" id="121734"/>
    <lineage>
        <taxon>Bacteria</taxon>
        <taxon>Bacillati</taxon>
        <taxon>Bacillota</taxon>
        <taxon>Clostridia</taxon>
        <taxon>Eubacteriales</taxon>
        <taxon>Heliobacteriaceae</taxon>
        <taxon>Heliomicrobium</taxon>
    </lineage>
</organism>
<dbReference type="PROSITE" id="PS50977">
    <property type="entry name" value="HTH_TETR_2"/>
    <property type="match status" value="1"/>
</dbReference>